<reference evidence="2 3" key="1">
    <citation type="submission" date="2020-07" db="EMBL/GenBank/DDBJ databases">
        <title>Comparative genomics of pyrophilous fungi reveals a link between fire events and developmental genes.</title>
        <authorList>
            <consortium name="DOE Joint Genome Institute"/>
            <person name="Steindorff A.S."/>
            <person name="Carver A."/>
            <person name="Calhoun S."/>
            <person name="Stillman K."/>
            <person name="Liu H."/>
            <person name="Lipzen A."/>
            <person name="Pangilinan J."/>
            <person name="Labutti K."/>
            <person name="Bruns T.D."/>
            <person name="Grigoriev I.V."/>
        </authorList>
    </citation>
    <scope>NUCLEOTIDE SEQUENCE [LARGE SCALE GENOMIC DNA]</scope>
    <source>
        <strain evidence="2 3">CBS 144469</strain>
    </source>
</reference>
<sequence length="459" mass="51137">MSYYYYDDYGDYGSGGDSYGGGYEGGDQGGYSYDQGSYTSAPSDQGDYGYDSGQTQGEYDDYAMQAAPAQDLDFGGGHPDTEAYYDQQAGAGIDVHGYDTDEYDREPQAAAEYHEAGTAGPFSDWQEDTNDVGTYANEAEVDHNSEWDPMQTPESFQQNRDAAYFPAPQSAFAATQAPQCHYPSRDTLSDDAHYSPAPVPALPTRWQDYHPMYWPDGLAESLGVSLSVAFSPFLGVPHPPGSAAPPPPSVDDSQSRDDGPIPQTEAVQLESSGAAVELEDFPIIPSYTHEHLEDHQPFDIVVILPLAIPSPAIDDCPPPSLSTPTPLRTDSAWGEHSEERPPQHEHPPPTLFSMFTPRQRQPYRIPNSLKSDWYSRRPHHRTRPRPRPPRHPPNIQARVRTMQPPPHHNSRRPKGRIRTHRKRELTPPDPPKPSSQDPRVNALRRIAWKASRTRSPYTQ</sequence>
<feature type="compositionally biased region" description="Gly residues" evidence="1">
    <location>
        <begin position="15"/>
        <end position="29"/>
    </location>
</feature>
<feature type="region of interest" description="Disordered" evidence="1">
    <location>
        <begin position="314"/>
        <end position="459"/>
    </location>
</feature>
<comment type="caution">
    <text evidence="2">The sequence shown here is derived from an EMBL/GenBank/DDBJ whole genome shotgun (WGS) entry which is preliminary data.</text>
</comment>
<organism evidence="2 3">
    <name type="scientific">Ephemerocybe angulata</name>
    <dbReference type="NCBI Taxonomy" id="980116"/>
    <lineage>
        <taxon>Eukaryota</taxon>
        <taxon>Fungi</taxon>
        <taxon>Dikarya</taxon>
        <taxon>Basidiomycota</taxon>
        <taxon>Agaricomycotina</taxon>
        <taxon>Agaricomycetes</taxon>
        <taxon>Agaricomycetidae</taxon>
        <taxon>Agaricales</taxon>
        <taxon>Agaricineae</taxon>
        <taxon>Psathyrellaceae</taxon>
        <taxon>Ephemerocybe</taxon>
    </lineage>
</organism>
<evidence type="ECO:0000256" key="1">
    <source>
        <dbReference type="SAM" id="MobiDB-lite"/>
    </source>
</evidence>
<feature type="compositionally biased region" description="Basic residues" evidence="1">
    <location>
        <begin position="408"/>
        <end position="423"/>
    </location>
</feature>
<protein>
    <submittedName>
        <fullName evidence="2">Uncharacterized protein</fullName>
    </submittedName>
</protein>
<feature type="compositionally biased region" description="Pro residues" evidence="1">
    <location>
        <begin position="238"/>
        <end position="249"/>
    </location>
</feature>
<gene>
    <name evidence="2" type="ORF">DFP72DRAFT_881866</name>
</gene>
<accession>A0A8H6IAQ5</accession>
<feature type="compositionally biased region" description="Basic and acidic residues" evidence="1">
    <location>
        <begin position="333"/>
        <end position="347"/>
    </location>
</feature>
<proteinExistence type="predicted"/>
<feature type="region of interest" description="Disordered" evidence="1">
    <location>
        <begin position="238"/>
        <end position="262"/>
    </location>
</feature>
<feature type="region of interest" description="Disordered" evidence="1">
    <location>
        <begin position="15"/>
        <end position="56"/>
    </location>
</feature>
<evidence type="ECO:0000313" key="3">
    <source>
        <dbReference type="Proteomes" id="UP000521943"/>
    </source>
</evidence>
<evidence type="ECO:0000313" key="2">
    <source>
        <dbReference type="EMBL" id="KAF6760942.1"/>
    </source>
</evidence>
<feature type="compositionally biased region" description="Basic residues" evidence="1">
    <location>
        <begin position="376"/>
        <end position="390"/>
    </location>
</feature>
<dbReference type="AlphaFoldDB" id="A0A8H6IAQ5"/>
<dbReference type="OrthoDB" id="3089562at2759"/>
<keyword evidence="3" id="KW-1185">Reference proteome</keyword>
<dbReference type="Proteomes" id="UP000521943">
    <property type="component" value="Unassembled WGS sequence"/>
</dbReference>
<dbReference type="EMBL" id="JACGCI010000011">
    <property type="protein sequence ID" value="KAF6760942.1"/>
    <property type="molecule type" value="Genomic_DNA"/>
</dbReference>
<name>A0A8H6IAQ5_9AGAR</name>